<dbReference type="OrthoDB" id="9798857at2"/>
<dbReference type="Proteomes" id="UP000285575">
    <property type="component" value="Unassembled WGS sequence"/>
</dbReference>
<dbReference type="PROSITE" id="PS50977">
    <property type="entry name" value="HTH_TETR_2"/>
    <property type="match status" value="1"/>
</dbReference>
<evidence type="ECO:0000313" key="6">
    <source>
        <dbReference type="Proteomes" id="UP000285575"/>
    </source>
</evidence>
<evidence type="ECO:0000256" key="1">
    <source>
        <dbReference type="ARBA" id="ARBA00023125"/>
    </source>
</evidence>
<dbReference type="InterPro" id="IPR050624">
    <property type="entry name" value="HTH-type_Tx_Regulator"/>
</dbReference>
<dbReference type="InterPro" id="IPR001647">
    <property type="entry name" value="HTH_TetR"/>
</dbReference>
<feature type="compositionally biased region" description="Basic and acidic residues" evidence="3">
    <location>
        <begin position="1"/>
        <end position="13"/>
    </location>
</feature>
<evidence type="ECO:0000259" key="4">
    <source>
        <dbReference type="PROSITE" id="PS50977"/>
    </source>
</evidence>
<dbReference type="PANTHER" id="PTHR43479">
    <property type="entry name" value="ACREF/ENVCD OPERON REPRESSOR-RELATED"/>
    <property type="match status" value="1"/>
</dbReference>
<dbReference type="PANTHER" id="PTHR43479:SF7">
    <property type="entry name" value="TETR-FAMILY TRANSCRIPTIONAL REGULATOR"/>
    <property type="match status" value="1"/>
</dbReference>
<dbReference type="GO" id="GO:0003677">
    <property type="term" value="F:DNA binding"/>
    <property type="evidence" value="ECO:0007669"/>
    <property type="project" value="UniProtKB-UniRule"/>
</dbReference>
<dbReference type="EMBL" id="SACR01000007">
    <property type="protein sequence ID" value="RVU43380.1"/>
    <property type="molecule type" value="Genomic_DNA"/>
</dbReference>
<protein>
    <submittedName>
        <fullName evidence="5">TetR/AcrR family transcriptional regulator</fullName>
    </submittedName>
</protein>
<evidence type="ECO:0000256" key="3">
    <source>
        <dbReference type="SAM" id="MobiDB-lite"/>
    </source>
</evidence>
<comment type="caution">
    <text evidence="5">The sequence shown here is derived from an EMBL/GenBank/DDBJ whole genome shotgun (WGS) entry which is preliminary data.</text>
</comment>
<evidence type="ECO:0000313" key="5">
    <source>
        <dbReference type="EMBL" id="RVU43380.1"/>
    </source>
</evidence>
<dbReference type="Gene3D" id="1.10.357.10">
    <property type="entry name" value="Tetracycline Repressor, domain 2"/>
    <property type="match status" value="1"/>
</dbReference>
<dbReference type="SUPFAM" id="SSF46689">
    <property type="entry name" value="Homeodomain-like"/>
    <property type="match status" value="1"/>
</dbReference>
<feature type="region of interest" description="Disordered" evidence="3">
    <location>
        <begin position="1"/>
        <end position="29"/>
    </location>
</feature>
<gene>
    <name evidence="5" type="ORF">EOE66_20795</name>
</gene>
<reference evidence="5 6" key="1">
    <citation type="submission" date="2019-01" db="EMBL/GenBank/DDBJ databases">
        <authorList>
            <person name="Chen W.-M."/>
        </authorList>
    </citation>
    <scope>NUCLEOTIDE SEQUENCE [LARGE SCALE GENOMIC DNA]</scope>
    <source>
        <strain evidence="5 6">KYPY4</strain>
    </source>
</reference>
<accession>A0A437R9C1</accession>
<evidence type="ECO:0000256" key="2">
    <source>
        <dbReference type="PROSITE-ProRule" id="PRU00335"/>
    </source>
</evidence>
<keyword evidence="1 2" id="KW-0238">DNA-binding</keyword>
<feature type="DNA-binding region" description="H-T-H motif" evidence="2">
    <location>
        <begin position="53"/>
        <end position="72"/>
    </location>
</feature>
<dbReference type="InterPro" id="IPR009057">
    <property type="entry name" value="Homeodomain-like_sf"/>
</dbReference>
<name>A0A437R9C1_9BURK</name>
<organism evidence="5 6">
    <name type="scientific">Rubrivivax rivuli</name>
    <dbReference type="NCBI Taxonomy" id="1862385"/>
    <lineage>
        <taxon>Bacteria</taxon>
        <taxon>Pseudomonadati</taxon>
        <taxon>Pseudomonadota</taxon>
        <taxon>Betaproteobacteria</taxon>
        <taxon>Burkholderiales</taxon>
        <taxon>Sphaerotilaceae</taxon>
        <taxon>Rubrivivax</taxon>
    </lineage>
</organism>
<sequence length="206" mass="22737">MDTRGVHVQKDKPGATPTASGASSNDRRVRRTREALREALLSLLAEVGWDQIDVATLCERADVGRSTFYLHYTDKTALLRGAFDDLQALLHLTASDADPTAPYPFLPGLLAHVHEQRIVFRSLLGRRSGQVVRDHFSALLIDLFAQAHDGSARHHRARPGADDARSHMLAGCLFQLMVWWMGMARPAPPQDIASMFQTFAVARASA</sequence>
<keyword evidence="6" id="KW-1185">Reference proteome</keyword>
<feature type="domain" description="HTH tetR-type" evidence="4">
    <location>
        <begin position="30"/>
        <end position="90"/>
    </location>
</feature>
<dbReference type="Pfam" id="PF00440">
    <property type="entry name" value="TetR_N"/>
    <property type="match status" value="1"/>
</dbReference>
<proteinExistence type="predicted"/>
<dbReference type="AlphaFoldDB" id="A0A437R9C1"/>